<keyword evidence="2" id="KW-1185">Reference proteome</keyword>
<proteinExistence type="predicted"/>
<name>A0ABV0YEW2_9TELE</name>
<protein>
    <submittedName>
        <fullName evidence="1">Uncharacterized protein</fullName>
    </submittedName>
</protein>
<evidence type="ECO:0000313" key="1">
    <source>
        <dbReference type="EMBL" id="MEQ2292364.1"/>
    </source>
</evidence>
<gene>
    <name evidence="1" type="ORF">AMECASPLE_022456</name>
</gene>
<dbReference type="EMBL" id="JAHRIP010030220">
    <property type="protein sequence ID" value="MEQ2292364.1"/>
    <property type="molecule type" value="Genomic_DNA"/>
</dbReference>
<comment type="caution">
    <text evidence="1">The sequence shown here is derived from an EMBL/GenBank/DDBJ whole genome shotgun (WGS) entry which is preliminary data.</text>
</comment>
<organism evidence="1 2">
    <name type="scientific">Ameca splendens</name>
    <dbReference type="NCBI Taxonomy" id="208324"/>
    <lineage>
        <taxon>Eukaryota</taxon>
        <taxon>Metazoa</taxon>
        <taxon>Chordata</taxon>
        <taxon>Craniata</taxon>
        <taxon>Vertebrata</taxon>
        <taxon>Euteleostomi</taxon>
        <taxon>Actinopterygii</taxon>
        <taxon>Neopterygii</taxon>
        <taxon>Teleostei</taxon>
        <taxon>Neoteleostei</taxon>
        <taxon>Acanthomorphata</taxon>
        <taxon>Ovalentaria</taxon>
        <taxon>Atherinomorphae</taxon>
        <taxon>Cyprinodontiformes</taxon>
        <taxon>Goodeidae</taxon>
        <taxon>Ameca</taxon>
    </lineage>
</organism>
<sequence length="123" mass="14152">MRLVHWTLILPVNNKKLSFCTCVTPDLDKAEKWEFNFHLRCSSNKCLSCPFFPFTALVTEVEVKCAKGTFFCIVPPEEKENHRGGRFLFTPPSAGCCFDRSFFLHKCIFIRHTAGQQSPEFTP</sequence>
<accession>A0ABV0YEW2</accession>
<dbReference type="Proteomes" id="UP001469553">
    <property type="component" value="Unassembled WGS sequence"/>
</dbReference>
<reference evidence="1 2" key="1">
    <citation type="submission" date="2021-06" db="EMBL/GenBank/DDBJ databases">
        <authorList>
            <person name="Palmer J.M."/>
        </authorList>
    </citation>
    <scope>NUCLEOTIDE SEQUENCE [LARGE SCALE GENOMIC DNA]</scope>
    <source>
        <strain evidence="1 2">AS_MEX2019</strain>
        <tissue evidence="1">Muscle</tissue>
    </source>
</reference>
<evidence type="ECO:0000313" key="2">
    <source>
        <dbReference type="Proteomes" id="UP001469553"/>
    </source>
</evidence>